<dbReference type="EMBL" id="CP003928">
    <property type="protein sequence ID" value="AGJ61883.1"/>
    <property type="molecule type" value="Genomic_DNA"/>
</dbReference>
<sequence>MLGGNIDGKKLTQTREAMTIIDIIMARYVSFPMAIISNVFIAAEFKIFYRFY</sequence>
<keyword evidence="1" id="KW-1133">Transmembrane helix</keyword>
<protein>
    <submittedName>
        <fullName evidence="2">Uncharacterized protein</fullName>
    </submittedName>
</protein>
<name>M9U724_SACIS</name>
<accession>M9U724</accession>
<dbReference type="AlphaFoldDB" id="M9U724"/>
<evidence type="ECO:0000313" key="2">
    <source>
        <dbReference type="EMBL" id="AGJ61883.1"/>
    </source>
</evidence>
<proteinExistence type="predicted"/>
<gene>
    <name evidence="2" type="ORF">SiL_0409</name>
</gene>
<dbReference type="HOGENOM" id="CLU_3075533_0_0_2"/>
<reference evidence="2 3" key="1">
    <citation type="journal article" date="2013" name="Open Biol.">
        <title>Genomics and genetics of Sulfolobus islandicus LAL14/1, a model hyperthermophilic archaeon.</title>
        <authorList>
            <person name="Jaubert C."/>
            <person name="Danioux C."/>
            <person name="Oberto J."/>
            <person name="Cortez D."/>
            <person name="Bize A."/>
            <person name="Krupovic M."/>
            <person name="She Q."/>
            <person name="Forterre P."/>
            <person name="Prangishvili D."/>
            <person name="Sezonov G."/>
        </authorList>
    </citation>
    <scope>NUCLEOTIDE SEQUENCE [LARGE SCALE GENOMIC DNA]</scope>
    <source>
        <strain evidence="2">LAL14/1</strain>
    </source>
</reference>
<evidence type="ECO:0000256" key="1">
    <source>
        <dbReference type="SAM" id="Phobius"/>
    </source>
</evidence>
<organism>
    <name type="scientific">Saccharolobus islandicus LAL14/1</name>
    <dbReference type="NCBI Taxonomy" id="1241935"/>
    <lineage>
        <taxon>Archaea</taxon>
        <taxon>Thermoproteota</taxon>
        <taxon>Thermoprotei</taxon>
        <taxon>Sulfolobales</taxon>
        <taxon>Sulfolobaceae</taxon>
        <taxon>Saccharolobus</taxon>
    </lineage>
</organism>
<feature type="transmembrane region" description="Helical" evidence="1">
    <location>
        <begin position="20"/>
        <end position="43"/>
    </location>
</feature>
<dbReference type="KEGG" id="sic:SiL_0409"/>
<keyword evidence="1" id="KW-0472">Membrane</keyword>
<dbReference type="Proteomes" id="UP000013006">
    <property type="component" value="Chromosome"/>
</dbReference>
<keyword evidence="1" id="KW-0812">Transmembrane</keyword>
<evidence type="ECO:0000313" key="3">
    <source>
        <dbReference type="Proteomes" id="UP000013006"/>
    </source>
</evidence>